<accession>A0ABY6E8M6</accession>
<feature type="transmembrane region" description="Helical" evidence="1">
    <location>
        <begin position="27"/>
        <end position="54"/>
    </location>
</feature>
<evidence type="ECO:0000256" key="1">
    <source>
        <dbReference type="SAM" id="Phobius"/>
    </source>
</evidence>
<protein>
    <submittedName>
        <fullName evidence="2">ABC transporter permease</fullName>
    </submittedName>
</protein>
<reference evidence="2" key="1">
    <citation type="submission" date="2022-10" db="EMBL/GenBank/DDBJ databases">
        <authorList>
            <person name="Mo P."/>
        </authorList>
    </citation>
    <scope>NUCLEOTIDE SEQUENCE</scope>
    <source>
        <strain evidence="2">HUAS 13-4</strain>
    </source>
</reference>
<organism evidence="2 3">
    <name type="scientific">Streptomyces cynarae</name>
    <dbReference type="NCBI Taxonomy" id="2981134"/>
    <lineage>
        <taxon>Bacteria</taxon>
        <taxon>Bacillati</taxon>
        <taxon>Actinomycetota</taxon>
        <taxon>Actinomycetes</taxon>
        <taxon>Kitasatosporales</taxon>
        <taxon>Streptomycetaceae</taxon>
        <taxon>Streptomyces</taxon>
    </lineage>
</organism>
<feature type="transmembrane region" description="Helical" evidence="1">
    <location>
        <begin position="165"/>
        <end position="186"/>
    </location>
</feature>
<dbReference type="EMBL" id="CP106793">
    <property type="protein sequence ID" value="UXY23034.1"/>
    <property type="molecule type" value="Genomic_DNA"/>
</dbReference>
<feature type="transmembrane region" description="Helical" evidence="1">
    <location>
        <begin position="315"/>
        <end position="331"/>
    </location>
</feature>
<evidence type="ECO:0000313" key="3">
    <source>
        <dbReference type="Proteomes" id="UP001061298"/>
    </source>
</evidence>
<feature type="transmembrane region" description="Helical" evidence="1">
    <location>
        <begin position="226"/>
        <end position="247"/>
    </location>
</feature>
<keyword evidence="1" id="KW-0472">Membrane</keyword>
<gene>
    <name evidence="2" type="ORF">N8I84_33290</name>
</gene>
<dbReference type="Proteomes" id="UP001061298">
    <property type="component" value="Chromosome"/>
</dbReference>
<dbReference type="RefSeq" id="WP_263233150.1">
    <property type="nucleotide sequence ID" value="NZ_CP106793.1"/>
</dbReference>
<name>A0ABY6E8M6_9ACTN</name>
<keyword evidence="1" id="KW-0812">Transmembrane</keyword>
<feature type="transmembrane region" description="Helical" evidence="1">
    <location>
        <begin position="259"/>
        <end position="280"/>
    </location>
</feature>
<evidence type="ECO:0000313" key="2">
    <source>
        <dbReference type="EMBL" id="UXY23034.1"/>
    </source>
</evidence>
<sequence length="353" mass="36802">MGEHRSAAEPRRQPRQGGWSRLTSSRFVPAVVISLIVAALAGLFVGAYCLAMAAPVPHRIPVAVTGKSAQGERFVGALEAALRTSLVLHPYADYDRALAAVDAQREFAILQRRPAGVEVDVASAAGASVARVLSRSAPEVGRALGIPVQVRDVKPLPATDPQGLALFYIALGSIILGFVGAIQLGVHAQALSPAERIAATAGCSVLGGLSICAMTDWVLGVVRLPFAQSWGVCALTMFTAGMIFTAFDTFMGRWALLPTWVLLVVLGNPSSGGAVAWPLLPPLLGFLGRFLPPGASVSAQRNAIYFPHDQHVEPYVVLAVWCLAGMSVFLARHARHPGGQATAPATAPGAGSA</sequence>
<proteinExistence type="predicted"/>
<keyword evidence="3" id="KW-1185">Reference proteome</keyword>
<keyword evidence="1" id="KW-1133">Transmembrane helix</keyword>